<dbReference type="PANTHER" id="PTHR35457:SF1">
    <property type="entry name" value="HEME A SYNTHASE"/>
    <property type="match status" value="1"/>
</dbReference>
<feature type="transmembrane region" description="Helical" evidence="12">
    <location>
        <begin position="287"/>
        <end position="306"/>
    </location>
</feature>
<sequence>MAVAPSAQPLPPLRSAAGESWPVRLVPVLTAHLVVALVALVAIGGATRVMQAGLACPDWPLCYGVLWPGRQWNLQVFLEWFHRLDAFLVGVALLLLFALSLRFRSRFPLWLPWSAGLALGLVAVQGGLGALTVLSQLAAPTVTLHLATALSLVLLLSAMHQGLERPAAASAAPAAGELPPWWFPLPVLAALLVGGQCLLGAAMASRWAAPLCLQAGEGCRWLLLHRQGAYPAAVAVLLLAAASLALPAGLGRARGLAFAAAGLVVVQVVLGVLTLRLQLAVPAITIAHQLTAALLVGVLGGLWGLAFPSPSVSVRPEVAHG</sequence>
<evidence type="ECO:0000256" key="5">
    <source>
        <dbReference type="ARBA" id="ARBA00022989"/>
    </source>
</evidence>
<keyword evidence="10" id="KW-1015">Disulfide bond</keyword>
<keyword evidence="6" id="KW-0560">Oxidoreductase</keyword>
<dbReference type="InterPro" id="IPR050450">
    <property type="entry name" value="COX15/CtaA_HemeA_synthase"/>
</dbReference>
<comment type="subcellular location">
    <subcellularLocation>
        <location evidence="1">Membrane</location>
        <topology evidence="1">Multi-pass membrane protein</topology>
    </subcellularLocation>
</comment>
<evidence type="ECO:0000256" key="11">
    <source>
        <dbReference type="ARBA" id="ARBA00023444"/>
    </source>
</evidence>
<dbReference type="PANTHER" id="PTHR35457">
    <property type="entry name" value="HEME A SYNTHASE"/>
    <property type="match status" value="1"/>
</dbReference>
<dbReference type="EMBL" id="PVWP01000003">
    <property type="protein sequence ID" value="PSB38299.1"/>
    <property type="molecule type" value="Genomic_DNA"/>
</dbReference>
<feature type="transmembrane region" description="Helical" evidence="12">
    <location>
        <begin position="21"/>
        <end position="43"/>
    </location>
</feature>
<keyword evidence="8" id="KW-0350">Heme biosynthesis</keyword>
<name>A0ABX5FBU1_9CHRO</name>
<comment type="caution">
    <text evidence="13">The sequence shown here is derived from an EMBL/GenBank/DDBJ whole genome shotgun (WGS) entry which is preliminary data.</text>
</comment>
<evidence type="ECO:0000313" key="13">
    <source>
        <dbReference type="EMBL" id="PSB38299.1"/>
    </source>
</evidence>
<evidence type="ECO:0000256" key="7">
    <source>
        <dbReference type="ARBA" id="ARBA00023004"/>
    </source>
</evidence>
<keyword evidence="3 12" id="KW-0812">Transmembrane</keyword>
<proteinExistence type="predicted"/>
<evidence type="ECO:0000256" key="1">
    <source>
        <dbReference type="ARBA" id="ARBA00004141"/>
    </source>
</evidence>
<feature type="transmembrane region" description="Helical" evidence="12">
    <location>
        <begin position="181"/>
        <end position="208"/>
    </location>
</feature>
<keyword evidence="2" id="KW-1003">Cell membrane</keyword>
<feature type="transmembrane region" description="Helical" evidence="12">
    <location>
        <begin position="80"/>
        <end position="101"/>
    </location>
</feature>
<accession>A0ABX5FBU1</accession>
<evidence type="ECO:0000256" key="4">
    <source>
        <dbReference type="ARBA" id="ARBA00022723"/>
    </source>
</evidence>
<feature type="transmembrane region" description="Helical" evidence="12">
    <location>
        <begin position="229"/>
        <end position="250"/>
    </location>
</feature>
<protein>
    <submittedName>
        <fullName evidence="13">Heme A synthase</fullName>
    </submittedName>
</protein>
<comment type="pathway">
    <text evidence="11">Porphyrin-containing compound metabolism.</text>
</comment>
<gene>
    <name evidence="13" type="ORF">C7B81_06275</name>
</gene>
<evidence type="ECO:0000256" key="9">
    <source>
        <dbReference type="ARBA" id="ARBA00023136"/>
    </source>
</evidence>
<evidence type="ECO:0000256" key="3">
    <source>
        <dbReference type="ARBA" id="ARBA00022692"/>
    </source>
</evidence>
<organism evidence="13 14">
    <name type="scientific">Aphanothece cf. minutissima CCALA 015</name>
    <dbReference type="NCBI Taxonomy" id="2107695"/>
    <lineage>
        <taxon>Bacteria</taxon>
        <taxon>Bacillati</taxon>
        <taxon>Cyanobacteriota</taxon>
        <taxon>Cyanophyceae</taxon>
        <taxon>Oscillatoriophycideae</taxon>
        <taxon>Chroococcales</taxon>
        <taxon>Aphanothecaceae</taxon>
        <taxon>Aphanothece</taxon>
    </lineage>
</organism>
<feature type="transmembrane region" description="Helical" evidence="12">
    <location>
        <begin position="141"/>
        <end position="161"/>
    </location>
</feature>
<keyword evidence="7" id="KW-0408">Iron</keyword>
<keyword evidence="4" id="KW-0479">Metal-binding</keyword>
<reference evidence="13 14" key="2">
    <citation type="submission" date="2018-03" db="EMBL/GenBank/DDBJ databases">
        <title>The ancient ancestry and fast evolution of plastids.</title>
        <authorList>
            <person name="Moore K.R."/>
            <person name="Magnabosco C."/>
            <person name="Momper L."/>
            <person name="Gold D.A."/>
            <person name="Bosak T."/>
            <person name="Fournier G.P."/>
        </authorList>
    </citation>
    <scope>NUCLEOTIDE SEQUENCE [LARGE SCALE GENOMIC DNA]</scope>
    <source>
        <strain evidence="13 14">CCALA 015</strain>
    </source>
</reference>
<evidence type="ECO:0000256" key="10">
    <source>
        <dbReference type="ARBA" id="ARBA00023157"/>
    </source>
</evidence>
<evidence type="ECO:0000256" key="12">
    <source>
        <dbReference type="SAM" id="Phobius"/>
    </source>
</evidence>
<evidence type="ECO:0000313" key="14">
    <source>
        <dbReference type="Proteomes" id="UP000238218"/>
    </source>
</evidence>
<reference evidence="13 14" key="1">
    <citation type="submission" date="2018-02" db="EMBL/GenBank/DDBJ databases">
        <authorList>
            <person name="Moore K."/>
            <person name="Momper L."/>
        </authorList>
    </citation>
    <scope>NUCLEOTIDE SEQUENCE [LARGE SCALE GENOMIC DNA]</scope>
    <source>
        <strain evidence="13 14">CCALA 015</strain>
    </source>
</reference>
<feature type="transmembrane region" description="Helical" evidence="12">
    <location>
        <begin position="256"/>
        <end position="275"/>
    </location>
</feature>
<keyword evidence="14" id="KW-1185">Reference proteome</keyword>
<evidence type="ECO:0000256" key="8">
    <source>
        <dbReference type="ARBA" id="ARBA00023133"/>
    </source>
</evidence>
<dbReference type="Proteomes" id="UP000238218">
    <property type="component" value="Unassembled WGS sequence"/>
</dbReference>
<evidence type="ECO:0000256" key="6">
    <source>
        <dbReference type="ARBA" id="ARBA00023002"/>
    </source>
</evidence>
<keyword evidence="9 12" id="KW-0472">Membrane</keyword>
<keyword evidence="5 12" id="KW-1133">Transmembrane helix</keyword>
<evidence type="ECO:0000256" key="2">
    <source>
        <dbReference type="ARBA" id="ARBA00022475"/>
    </source>
</evidence>
<feature type="transmembrane region" description="Helical" evidence="12">
    <location>
        <begin position="113"/>
        <end position="134"/>
    </location>
</feature>
<dbReference type="InterPro" id="IPR003780">
    <property type="entry name" value="COX15/CtaA_fam"/>
</dbReference>
<dbReference type="Pfam" id="PF02628">
    <property type="entry name" value="COX15-CtaA"/>
    <property type="match status" value="1"/>
</dbReference>